<reference evidence="3 4" key="1">
    <citation type="journal article" date="2019" name="Nat. Microbiol.">
        <title>Mediterranean grassland soil C-N compound turnover is dependent on rainfall and depth, and is mediated by genomically divergent microorganisms.</title>
        <authorList>
            <person name="Diamond S."/>
            <person name="Andeer P.F."/>
            <person name="Li Z."/>
            <person name="Crits-Christoph A."/>
            <person name="Burstein D."/>
            <person name="Anantharaman K."/>
            <person name="Lane K.R."/>
            <person name="Thomas B.C."/>
            <person name="Pan C."/>
            <person name="Northen T.R."/>
            <person name="Banfield J.F."/>
        </authorList>
    </citation>
    <scope>NUCLEOTIDE SEQUENCE [LARGE SCALE GENOMIC DNA]</scope>
    <source>
        <strain evidence="3">WS_3</strain>
    </source>
</reference>
<feature type="domain" description="Enolpyruvate transferase" evidence="2">
    <location>
        <begin position="7"/>
        <end position="239"/>
    </location>
</feature>
<dbReference type="PROSITE" id="PS00885">
    <property type="entry name" value="EPSP_SYNTHASE_2"/>
    <property type="match status" value="1"/>
</dbReference>
<comment type="caution">
    <text evidence="3">The sequence shown here is derived from an EMBL/GenBank/DDBJ whole genome shotgun (WGS) entry which is preliminary data.</text>
</comment>
<accession>A0A538S6M8</accession>
<dbReference type="SUPFAM" id="SSF55205">
    <property type="entry name" value="EPT/RTPC-like"/>
    <property type="match status" value="1"/>
</dbReference>
<dbReference type="Pfam" id="PF00275">
    <property type="entry name" value="EPSP_synthase"/>
    <property type="match status" value="1"/>
</dbReference>
<dbReference type="InterPro" id="IPR013792">
    <property type="entry name" value="RNA3'P_cycl/enolpyr_Trfase_a/b"/>
</dbReference>
<name>A0A538S6M8_UNCEI</name>
<evidence type="ECO:0000313" key="3">
    <source>
        <dbReference type="EMBL" id="TMQ47001.1"/>
    </source>
</evidence>
<dbReference type="Proteomes" id="UP000320184">
    <property type="component" value="Unassembled WGS sequence"/>
</dbReference>
<dbReference type="PANTHER" id="PTHR21090:SF5">
    <property type="entry name" value="PENTAFUNCTIONAL AROM POLYPEPTIDE"/>
    <property type="match status" value="1"/>
</dbReference>
<dbReference type="InterPro" id="IPR023193">
    <property type="entry name" value="EPSP_synthase_CS"/>
</dbReference>
<dbReference type="EMBL" id="VBOT01000208">
    <property type="protein sequence ID" value="TMQ47001.1"/>
    <property type="molecule type" value="Genomic_DNA"/>
</dbReference>
<dbReference type="InterPro" id="IPR001986">
    <property type="entry name" value="Enolpyruvate_Tfrase_dom"/>
</dbReference>
<protein>
    <recommendedName>
        <fullName evidence="2">Enolpyruvate transferase domain-containing protein</fullName>
    </recommendedName>
</protein>
<dbReference type="Gene3D" id="3.65.10.10">
    <property type="entry name" value="Enolpyruvate transferase domain"/>
    <property type="match status" value="1"/>
</dbReference>
<evidence type="ECO:0000313" key="4">
    <source>
        <dbReference type="Proteomes" id="UP000320184"/>
    </source>
</evidence>
<dbReference type="PANTHER" id="PTHR21090">
    <property type="entry name" value="AROM/DEHYDROQUINATE SYNTHASE"/>
    <property type="match status" value="1"/>
</dbReference>
<dbReference type="InterPro" id="IPR036968">
    <property type="entry name" value="Enolpyruvate_Tfrase_sf"/>
</dbReference>
<proteinExistence type="predicted"/>
<dbReference type="GO" id="GO:0003866">
    <property type="term" value="F:3-phosphoshikimate 1-carboxyvinyltransferase activity"/>
    <property type="evidence" value="ECO:0007669"/>
    <property type="project" value="TreeGrafter"/>
</dbReference>
<sequence length="245" mass="26197">MREPYRSRDHTERLLAHLGLGVHERDGAIVYQPGSASTIPGFQLSVPGDISSAAFLMAAVVLADQGELVVENVGVNPTRTGFLVVLERMGAHIERVNLRDEGGEPVADLVVRPATLRGTEVSAAEIPTLVDEVPVLAVLASRASGDSVFREVGELRVKESNRLELIAANLRVVGAKAEARGNDLYVTGNARAPQGRVETASDHRLAMAFAVLGTLAGSNVQLSEKKSVAISYPNFFRDLKACFES</sequence>
<evidence type="ECO:0000259" key="2">
    <source>
        <dbReference type="Pfam" id="PF00275"/>
    </source>
</evidence>
<dbReference type="GO" id="GO:0009423">
    <property type="term" value="P:chorismate biosynthetic process"/>
    <property type="evidence" value="ECO:0007669"/>
    <property type="project" value="TreeGrafter"/>
</dbReference>
<evidence type="ECO:0000256" key="1">
    <source>
        <dbReference type="ARBA" id="ARBA00022679"/>
    </source>
</evidence>
<gene>
    <name evidence="3" type="ORF">E6K73_14290</name>
</gene>
<organism evidence="3 4">
    <name type="scientific">Eiseniibacteriota bacterium</name>
    <dbReference type="NCBI Taxonomy" id="2212470"/>
    <lineage>
        <taxon>Bacteria</taxon>
        <taxon>Candidatus Eiseniibacteriota</taxon>
    </lineage>
</organism>
<keyword evidence="1" id="KW-0808">Transferase</keyword>
<dbReference type="AlphaFoldDB" id="A0A538S6M8"/>